<gene>
    <name evidence="4" type="ORF">M9Y10_017837</name>
</gene>
<dbReference type="InterPro" id="IPR001611">
    <property type="entry name" value="Leu-rich_rpt"/>
</dbReference>
<keyword evidence="2" id="KW-0677">Repeat</keyword>
<dbReference type="PANTHER" id="PTHR18849">
    <property type="entry name" value="LEUCINE RICH REPEAT PROTEIN"/>
    <property type="match status" value="1"/>
</dbReference>
<feature type="region of interest" description="Disordered" evidence="3">
    <location>
        <begin position="136"/>
        <end position="183"/>
    </location>
</feature>
<dbReference type="EMBL" id="JAPFFF010000023">
    <property type="protein sequence ID" value="KAK8852845.1"/>
    <property type="molecule type" value="Genomic_DNA"/>
</dbReference>
<dbReference type="Proteomes" id="UP001470230">
    <property type="component" value="Unassembled WGS sequence"/>
</dbReference>
<evidence type="ECO:0000256" key="1">
    <source>
        <dbReference type="ARBA" id="ARBA00022614"/>
    </source>
</evidence>
<dbReference type="SUPFAM" id="SSF52058">
    <property type="entry name" value="L domain-like"/>
    <property type="match status" value="1"/>
</dbReference>
<feature type="compositionally biased region" description="Polar residues" evidence="3">
    <location>
        <begin position="150"/>
        <end position="159"/>
    </location>
</feature>
<protein>
    <submittedName>
        <fullName evidence="4">DNA damage response, detection of DNA damage</fullName>
    </submittedName>
</protein>
<evidence type="ECO:0000256" key="2">
    <source>
        <dbReference type="ARBA" id="ARBA00022737"/>
    </source>
</evidence>
<name>A0ABR2HUI7_9EUKA</name>
<accession>A0ABR2HUI7</accession>
<keyword evidence="1" id="KW-0433">Leucine-rich repeat</keyword>
<evidence type="ECO:0000313" key="4">
    <source>
        <dbReference type="EMBL" id="KAK8852845.1"/>
    </source>
</evidence>
<comment type="caution">
    <text evidence="4">The sequence shown here is derived from an EMBL/GenBank/DDBJ whole genome shotgun (WGS) entry which is preliminary data.</text>
</comment>
<organism evidence="4 5">
    <name type="scientific">Tritrichomonas musculus</name>
    <dbReference type="NCBI Taxonomy" id="1915356"/>
    <lineage>
        <taxon>Eukaryota</taxon>
        <taxon>Metamonada</taxon>
        <taxon>Parabasalia</taxon>
        <taxon>Tritrichomonadida</taxon>
        <taxon>Tritrichomonadidae</taxon>
        <taxon>Tritrichomonas</taxon>
    </lineage>
</organism>
<evidence type="ECO:0000313" key="5">
    <source>
        <dbReference type="Proteomes" id="UP001470230"/>
    </source>
</evidence>
<reference evidence="4 5" key="1">
    <citation type="submission" date="2024-04" db="EMBL/GenBank/DDBJ databases">
        <title>Tritrichomonas musculus Genome.</title>
        <authorList>
            <person name="Alves-Ferreira E."/>
            <person name="Grigg M."/>
            <person name="Lorenzi H."/>
            <person name="Galac M."/>
        </authorList>
    </citation>
    <scope>NUCLEOTIDE SEQUENCE [LARGE SCALE GENOMIC DNA]</scope>
    <source>
        <strain evidence="4 5">EAF2021</strain>
    </source>
</reference>
<sequence length="298" mass="34700">MNTTGQETAHILRDFMIFQKTHTTNLRDVRSLNMWGFGLSNIDIISKLINVETISLSLNNIDTLEPFSHCENLQNLYLRQNAITDLREVDYLSSLPRLSSLMLRDNPISSLPNYRSYILKKLPNLKKLDDIEVSLQERSDSSDYNNDYSQPVQQQNNRDSFSRRKSSPPVQTQNNSNKYKTVNNYHYNNYNDVEYSSEDDSYSNPSNINYNATTEYNDPRRKINTQNRFNNQKNNYVATSNSYKNVNSVPNYNYNYNNNKPIRKNDSNMLTAVLSLLPELNDDSLQVVLEAIQKQRNC</sequence>
<dbReference type="Gene3D" id="3.80.10.10">
    <property type="entry name" value="Ribonuclease Inhibitor"/>
    <property type="match status" value="1"/>
</dbReference>
<keyword evidence="5" id="KW-1185">Reference proteome</keyword>
<dbReference type="PANTHER" id="PTHR18849:SF0">
    <property type="entry name" value="CILIA- AND FLAGELLA-ASSOCIATED PROTEIN 410-RELATED"/>
    <property type="match status" value="1"/>
</dbReference>
<proteinExistence type="predicted"/>
<dbReference type="InterPro" id="IPR032675">
    <property type="entry name" value="LRR_dom_sf"/>
</dbReference>
<dbReference type="Pfam" id="PF14580">
    <property type="entry name" value="LRR_9"/>
    <property type="match status" value="1"/>
</dbReference>
<evidence type="ECO:0000256" key="3">
    <source>
        <dbReference type="SAM" id="MobiDB-lite"/>
    </source>
</evidence>
<dbReference type="PROSITE" id="PS51450">
    <property type="entry name" value="LRR"/>
    <property type="match status" value="2"/>
</dbReference>